<organism evidence="2 3">
    <name type="scientific">Streptomyces cellostaticus</name>
    <dbReference type="NCBI Taxonomy" id="67285"/>
    <lineage>
        <taxon>Bacteria</taxon>
        <taxon>Bacillati</taxon>
        <taxon>Actinomycetota</taxon>
        <taxon>Actinomycetes</taxon>
        <taxon>Kitasatosporales</taxon>
        <taxon>Streptomycetaceae</taxon>
        <taxon>Streptomyces</taxon>
    </lineage>
</organism>
<gene>
    <name evidence="2" type="ORF">AQI88_09335</name>
</gene>
<feature type="region of interest" description="Disordered" evidence="1">
    <location>
        <begin position="1"/>
        <end position="139"/>
    </location>
</feature>
<sequence>MVQARSRRRQVASSGPLPPRTLRSMNASGSRSSRSAKEAAAAADRVGRYQWSAHGSIRKSIRATSSTAKRAVPGRSMLRRPPGDPDSRSAPRTGQAAESGTSTVRTARRPPSAGPTTATVWLATAGTAGTPAGYAAGVP</sequence>
<reference evidence="2 3" key="1">
    <citation type="submission" date="2015-10" db="EMBL/GenBank/DDBJ databases">
        <title>Draft genome sequence of Streptomyces cellostaticus DSM 40189, type strain for the species Streptomyces cellostaticus.</title>
        <authorList>
            <person name="Ruckert C."/>
            <person name="Winkler A."/>
            <person name="Kalinowski J."/>
            <person name="Kampfer P."/>
            <person name="Glaeser S."/>
        </authorList>
    </citation>
    <scope>NUCLEOTIDE SEQUENCE [LARGE SCALE GENOMIC DNA]</scope>
    <source>
        <strain evidence="2 3">DSM 40189</strain>
    </source>
</reference>
<name>A0A101NPZ0_9ACTN</name>
<evidence type="ECO:0000256" key="1">
    <source>
        <dbReference type="SAM" id="MobiDB-lite"/>
    </source>
</evidence>
<feature type="compositionally biased region" description="Polar residues" evidence="1">
    <location>
        <begin position="90"/>
        <end position="105"/>
    </location>
</feature>
<dbReference type="Proteomes" id="UP000054241">
    <property type="component" value="Unassembled WGS sequence"/>
</dbReference>
<dbReference type="AlphaFoldDB" id="A0A101NPZ0"/>
<feature type="compositionally biased region" description="Low complexity" evidence="1">
    <location>
        <begin position="23"/>
        <end position="44"/>
    </location>
</feature>
<keyword evidence="3" id="KW-1185">Reference proteome</keyword>
<accession>A0A101NPZ0</accession>
<feature type="compositionally biased region" description="Basic residues" evidence="1">
    <location>
        <begin position="1"/>
        <end position="10"/>
    </location>
</feature>
<dbReference type="EMBL" id="LMWL01000014">
    <property type="protein sequence ID" value="KUM97019.1"/>
    <property type="molecule type" value="Genomic_DNA"/>
</dbReference>
<evidence type="ECO:0000313" key="3">
    <source>
        <dbReference type="Proteomes" id="UP000054241"/>
    </source>
</evidence>
<proteinExistence type="predicted"/>
<comment type="caution">
    <text evidence="2">The sequence shown here is derived from an EMBL/GenBank/DDBJ whole genome shotgun (WGS) entry which is preliminary data.</text>
</comment>
<evidence type="ECO:0000313" key="2">
    <source>
        <dbReference type="EMBL" id="KUM97019.1"/>
    </source>
</evidence>
<feature type="compositionally biased region" description="Low complexity" evidence="1">
    <location>
        <begin position="123"/>
        <end position="139"/>
    </location>
</feature>
<protein>
    <submittedName>
        <fullName evidence="2">Uncharacterized protein</fullName>
    </submittedName>
</protein>